<feature type="chain" id="PRO_5026649297" evidence="3">
    <location>
        <begin position="21"/>
        <end position="96"/>
    </location>
</feature>
<dbReference type="KEGG" id="cmos:111441043"/>
<dbReference type="SUPFAM" id="SSF47699">
    <property type="entry name" value="Bifunctional inhibitor/lipid-transfer protein/seed storage 2S albumin"/>
    <property type="match status" value="1"/>
</dbReference>
<evidence type="ECO:0000313" key="5">
    <source>
        <dbReference type="Proteomes" id="UP000504609"/>
    </source>
</evidence>
<evidence type="ECO:0000256" key="3">
    <source>
        <dbReference type="SAM" id="SignalP"/>
    </source>
</evidence>
<gene>
    <name evidence="6" type="primary">LOC111441043</name>
</gene>
<keyword evidence="5" id="KW-1185">Reference proteome</keyword>
<dbReference type="InterPro" id="IPR036312">
    <property type="entry name" value="Bifun_inhib/LTP/seed_sf"/>
</dbReference>
<dbReference type="PANTHER" id="PTHR33214">
    <property type="entry name" value="BIFUNCTIONAL INHIBITOR/LIPID-TRANSFER PROTEIN/SEED STORAGE 2S ALBUMIN SUPERFAMILY PROTEIN"/>
    <property type="match status" value="1"/>
</dbReference>
<evidence type="ECO:0000256" key="1">
    <source>
        <dbReference type="ARBA" id="ARBA00022448"/>
    </source>
</evidence>
<evidence type="ECO:0000259" key="4">
    <source>
        <dbReference type="SMART" id="SM00499"/>
    </source>
</evidence>
<dbReference type="Gene3D" id="1.10.110.10">
    <property type="entry name" value="Plant lipid-transfer and hydrophobic proteins"/>
    <property type="match status" value="1"/>
</dbReference>
<dbReference type="CDD" id="cd01959">
    <property type="entry name" value="nsLTP2"/>
    <property type="match status" value="1"/>
</dbReference>
<accession>A0A6J1EZT8</accession>
<organism evidence="5 6">
    <name type="scientific">Cucurbita moschata</name>
    <name type="common">Winter crookneck squash</name>
    <name type="synonym">Cucurbita pepo var. moschata</name>
    <dbReference type="NCBI Taxonomy" id="3662"/>
    <lineage>
        <taxon>Eukaryota</taxon>
        <taxon>Viridiplantae</taxon>
        <taxon>Streptophyta</taxon>
        <taxon>Embryophyta</taxon>
        <taxon>Tracheophyta</taxon>
        <taxon>Spermatophyta</taxon>
        <taxon>Magnoliopsida</taxon>
        <taxon>eudicotyledons</taxon>
        <taxon>Gunneridae</taxon>
        <taxon>Pentapetalae</taxon>
        <taxon>rosids</taxon>
        <taxon>fabids</taxon>
        <taxon>Cucurbitales</taxon>
        <taxon>Cucurbitaceae</taxon>
        <taxon>Cucurbiteae</taxon>
        <taxon>Cucurbita</taxon>
    </lineage>
</organism>
<dbReference type="Proteomes" id="UP000504609">
    <property type="component" value="Unplaced"/>
</dbReference>
<keyword evidence="3" id="KW-0732">Signal</keyword>
<sequence length="96" mass="10412">MKASWVAILTIIAVILMSESNEMAMVEAVTCNPMQMSPCISAIISSTPPSKLCCAKIKEQKPCLCDYLKNPSLRNFVDSPNARKVANDCGTPFPTC</sequence>
<protein>
    <submittedName>
        <fullName evidence="6">Non-specific lipid-transfer protein 2-like</fullName>
    </submittedName>
</protein>
<dbReference type="SMART" id="SM00499">
    <property type="entry name" value="AAI"/>
    <property type="match status" value="1"/>
</dbReference>
<feature type="signal peptide" evidence="3">
    <location>
        <begin position="1"/>
        <end position="20"/>
    </location>
</feature>
<keyword evidence="2" id="KW-0446">Lipid-binding</keyword>
<dbReference type="InterPro" id="IPR033872">
    <property type="entry name" value="nsLTP2"/>
</dbReference>
<name>A0A6J1EZT8_CUCMO</name>
<feature type="domain" description="Bifunctional inhibitor/plant lipid transfer protein/seed storage helical" evidence="4">
    <location>
        <begin position="31"/>
        <end position="96"/>
    </location>
</feature>
<reference evidence="6" key="1">
    <citation type="submission" date="2025-08" db="UniProtKB">
        <authorList>
            <consortium name="RefSeq"/>
        </authorList>
    </citation>
    <scope>IDENTIFICATION</scope>
    <source>
        <tissue evidence="6">Young leaves</tissue>
    </source>
</reference>
<evidence type="ECO:0000313" key="6">
    <source>
        <dbReference type="RefSeq" id="XP_022933706.1"/>
    </source>
</evidence>
<keyword evidence="1" id="KW-0813">Transport</keyword>
<dbReference type="GO" id="GO:0008289">
    <property type="term" value="F:lipid binding"/>
    <property type="evidence" value="ECO:0007669"/>
    <property type="project" value="UniProtKB-KW"/>
</dbReference>
<proteinExistence type="predicted"/>
<evidence type="ECO:0000256" key="2">
    <source>
        <dbReference type="ARBA" id="ARBA00023121"/>
    </source>
</evidence>
<dbReference type="GO" id="GO:0006869">
    <property type="term" value="P:lipid transport"/>
    <property type="evidence" value="ECO:0007669"/>
    <property type="project" value="InterPro"/>
</dbReference>
<dbReference type="GeneID" id="111441043"/>
<dbReference type="RefSeq" id="XP_022933706.1">
    <property type="nucleotide sequence ID" value="XM_023077938.1"/>
</dbReference>
<dbReference type="InterPro" id="IPR016140">
    <property type="entry name" value="Bifunc_inhib/LTP/seed_store"/>
</dbReference>
<dbReference type="AlphaFoldDB" id="A0A6J1EZT8"/>
<dbReference type="PANTHER" id="PTHR33214:SF69">
    <property type="entry name" value="BIFUNCTIONAL INHIBITOR_LIPID-TRANSFER PROTEIN_SEED STORAGE 2S ALBUMIN SUPERFAMILY PROTEIN"/>
    <property type="match status" value="1"/>
</dbReference>